<dbReference type="CDD" id="cd00211">
    <property type="entry name" value="PTS_IIA_fru"/>
    <property type="match status" value="1"/>
</dbReference>
<evidence type="ECO:0000256" key="2">
    <source>
        <dbReference type="SAM" id="MobiDB-lite"/>
    </source>
</evidence>
<dbReference type="EMBL" id="FR872580">
    <property type="protein sequence ID" value="CCB85432.1"/>
    <property type="molecule type" value="Genomic_DNA"/>
</dbReference>
<dbReference type="GO" id="GO:0003677">
    <property type="term" value="F:DNA binding"/>
    <property type="evidence" value="ECO:0007669"/>
    <property type="project" value="InterPro"/>
</dbReference>
<dbReference type="GO" id="GO:0016740">
    <property type="term" value="F:transferase activity"/>
    <property type="evidence" value="ECO:0007669"/>
    <property type="project" value="UniProtKB-KW"/>
</dbReference>
<sequence length="248" mass="28209">MDLKIKDVADLLNVSETTIRRWLVDRKIPAYRINHQYRFSRIEIEDWVLKHKLEKTQEDGYSPFDKQGVRVKTEENGSKDGESAKGGSKQYGLYRAIHKGNVLHNVPGATKEEVIKNATAIIAKDLNLDAGVLTDLLLDRENLQPTALNNGIGIPHTRDFVMNTHHDIVVVVFPQQPIEYGALDGQPVHTLFFLFACEDKRHLHLLAKIAHLSHQASTLELLQSKPDKEAFLEYVKNWESSIQKVQTT</sequence>
<gene>
    <name evidence="4" type="primary">ptsN</name>
    <name evidence="4" type="ordered locus">PUV_04820</name>
</gene>
<evidence type="ECO:0000259" key="3">
    <source>
        <dbReference type="PROSITE" id="PS51094"/>
    </source>
</evidence>
<dbReference type="RefSeq" id="WP_006342390.1">
    <property type="nucleotide sequence ID" value="NC_015702.1"/>
</dbReference>
<organism evidence="4 5">
    <name type="scientific">Parachlamydia acanthamoebae (strain UV7)</name>
    <dbReference type="NCBI Taxonomy" id="765952"/>
    <lineage>
        <taxon>Bacteria</taxon>
        <taxon>Pseudomonadati</taxon>
        <taxon>Chlamydiota</taxon>
        <taxon>Chlamydiia</taxon>
        <taxon>Parachlamydiales</taxon>
        <taxon>Parachlamydiaceae</taxon>
        <taxon>Parachlamydia</taxon>
    </lineage>
</organism>
<dbReference type="SUPFAM" id="SSF55804">
    <property type="entry name" value="Phoshotransferase/anion transport protein"/>
    <property type="match status" value="1"/>
</dbReference>
<dbReference type="PANTHER" id="PTHR47738">
    <property type="entry name" value="PTS SYSTEM FRUCTOSE-LIKE EIIA COMPONENT-RELATED"/>
    <property type="match status" value="1"/>
</dbReference>
<dbReference type="SUPFAM" id="SSF46955">
    <property type="entry name" value="Putative DNA-binding domain"/>
    <property type="match status" value="1"/>
</dbReference>
<reference key="1">
    <citation type="journal article" date="2011" name="Mol. Biol. Evol.">
        <title>Unity in variety -- the pan-genome of the Chlamydiae.</title>
        <authorList>
            <person name="Collingro A."/>
            <person name="Tischler P."/>
            <person name="Weinmaier T."/>
            <person name="Penz T."/>
            <person name="Heinz E."/>
            <person name="Brunham R.C."/>
            <person name="Read T.D."/>
            <person name="Bavoil P.M."/>
            <person name="Sachse K."/>
            <person name="Kahane S."/>
            <person name="Friedman M.G."/>
            <person name="Rattei T."/>
            <person name="Myers G.S.A."/>
            <person name="Horn M."/>
        </authorList>
    </citation>
    <scope>NUCLEOTIDE SEQUENCE</scope>
    <source>
        <strain>UV7</strain>
    </source>
</reference>
<dbReference type="AlphaFoldDB" id="F8KW39"/>
<dbReference type="STRING" id="765952.PUV_04820"/>
<dbReference type="PANTHER" id="PTHR47738:SF1">
    <property type="entry name" value="NITROGEN REGULATORY PROTEIN"/>
    <property type="match status" value="1"/>
</dbReference>
<dbReference type="eggNOG" id="COG1762">
    <property type="taxonomic scope" value="Bacteria"/>
</dbReference>
<dbReference type="PROSITE" id="PS51094">
    <property type="entry name" value="PTS_EIIA_TYPE_2"/>
    <property type="match status" value="1"/>
</dbReference>
<dbReference type="Pfam" id="PF00359">
    <property type="entry name" value="PTS_EIIA_2"/>
    <property type="match status" value="1"/>
</dbReference>
<dbReference type="EC" id="2.7.1.-" evidence="4"/>
<dbReference type="HOGENOM" id="CLU_072531_1_2_0"/>
<name>F8KW39_PARAV</name>
<proteinExistence type="inferred from homology"/>
<keyword evidence="4" id="KW-0808">Transferase</keyword>
<dbReference type="InterPro" id="IPR010093">
    <property type="entry name" value="SinI_DNA-bd"/>
</dbReference>
<dbReference type="InterPro" id="IPR009061">
    <property type="entry name" value="DNA-bd_dom_put_sf"/>
</dbReference>
<dbReference type="KEGG" id="puv:PUV_04820"/>
<feature type="region of interest" description="Disordered" evidence="2">
    <location>
        <begin position="60"/>
        <end position="87"/>
    </location>
</feature>
<reference evidence="4 5" key="2">
    <citation type="journal article" date="2011" name="Mol. Biol. Evol.">
        <title>Unity in variety--the pan-genome of the Chlamydiae.</title>
        <authorList>
            <person name="Collingro A."/>
            <person name="Tischler P."/>
            <person name="Weinmaier T."/>
            <person name="Penz T."/>
            <person name="Heinz E."/>
            <person name="Brunham R.C."/>
            <person name="Read T.D."/>
            <person name="Bavoil P.M."/>
            <person name="Sachse K."/>
            <person name="Kahane S."/>
            <person name="Friedman M.G."/>
            <person name="Rattei T."/>
            <person name="Myers G.S."/>
            <person name="Horn M."/>
        </authorList>
    </citation>
    <scope>NUCLEOTIDE SEQUENCE [LARGE SCALE GENOMIC DNA]</scope>
    <source>
        <strain evidence="5">UV7</strain>
    </source>
</reference>
<keyword evidence="5" id="KW-1185">Reference proteome</keyword>
<dbReference type="Gene3D" id="1.10.1660.10">
    <property type="match status" value="1"/>
</dbReference>
<protein>
    <submittedName>
        <fullName evidence="4">Nitrogen regulatory protein</fullName>
        <ecNumber evidence="4">2.7.1.-</ecNumber>
    </submittedName>
</protein>
<dbReference type="InterPro" id="IPR051541">
    <property type="entry name" value="PTS_SugarTrans_NitroReg"/>
</dbReference>
<feature type="compositionally biased region" description="Basic and acidic residues" evidence="2">
    <location>
        <begin position="67"/>
        <end position="83"/>
    </location>
</feature>
<dbReference type="InterPro" id="IPR002178">
    <property type="entry name" value="PTS_EIIA_type-2_dom"/>
</dbReference>
<dbReference type="InterPro" id="IPR041657">
    <property type="entry name" value="HTH_17"/>
</dbReference>
<dbReference type="Pfam" id="PF12728">
    <property type="entry name" value="HTH_17"/>
    <property type="match status" value="1"/>
</dbReference>
<dbReference type="GO" id="GO:0030295">
    <property type="term" value="F:protein kinase activator activity"/>
    <property type="evidence" value="ECO:0007669"/>
    <property type="project" value="TreeGrafter"/>
</dbReference>
<feature type="domain" description="PTS EIIA type-2" evidence="3">
    <location>
        <begin position="95"/>
        <end position="238"/>
    </location>
</feature>
<dbReference type="Proteomes" id="UP000000495">
    <property type="component" value="Chromosome"/>
</dbReference>
<dbReference type="Gene3D" id="3.40.930.10">
    <property type="entry name" value="Mannitol-specific EII, Chain A"/>
    <property type="match status" value="1"/>
</dbReference>
<accession>F8KW39</accession>
<dbReference type="NCBIfam" id="TIGR01764">
    <property type="entry name" value="excise"/>
    <property type="match status" value="1"/>
</dbReference>
<comment type="similarity">
    <text evidence="1">Belongs to the EUO family.</text>
</comment>
<dbReference type="OrthoDB" id="95460at2"/>
<evidence type="ECO:0000256" key="1">
    <source>
        <dbReference type="ARBA" id="ARBA00007034"/>
    </source>
</evidence>
<dbReference type="InterPro" id="IPR016152">
    <property type="entry name" value="PTrfase/Anion_transptr"/>
</dbReference>
<evidence type="ECO:0000313" key="5">
    <source>
        <dbReference type="Proteomes" id="UP000000495"/>
    </source>
</evidence>
<evidence type="ECO:0000313" key="4">
    <source>
        <dbReference type="EMBL" id="CCB85432.1"/>
    </source>
</evidence>